<comment type="caution">
    <text evidence="1">The sequence shown here is derived from an EMBL/GenBank/DDBJ whole genome shotgun (WGS) entry which is preliminary data.</text>
</comment>
<gene>
    <name evidence="1" type="ORF">DNG_10398</name>
</gene>
<dbReference type="EMBL" id="ONZQ02000023">
    <property type="protein sequence ID" value="SPO07703.1"/>
    <property type="molecule type" value="Genomic_DNA"/>
</dbReference>
<evidence type="ECO:0000313" key="1">
    <source>
        <dbReference type="EMBL" id="SPO07703.1"/>
    </source>
</evidence>
<reference evidence="1" key="1">
    <citation type="submission" date="2018-03" db="EMBL/GenBank/DDBJ databases">
        <authorList>
            <person name="Guldener U."/>
        </authorList>
    </citation>
    <scope>NUCLEOTIDE SEQUENCE</scope>
</reference>
<protein>
    <submittedName>
        <fullName evidence="1">Uncharacterized protein</fullName>
    </submittedName>
</protein>
<organism evidence="1 2">
    <name type="scientific">Cephalotrichum gorgonifer</name>
    <dbReference type="NCBI Taxonomy" id="2041049"/>
    <lineage>
        <taxon>Eukaryota</taxon>
        <taxon>Fungi</taxon>
        <taxon>Dikarya</taxon>
        <taxon>Ascomycota</taxon>
        <taxon>Pezizomycotina</taxon>
        <taxon>Sordariomycetes</taxon>
        <taxon>Hypocreomycetidae</taxon>
        <taxon>Microascales</taxon>
        <taxon>Microascaceae</taxon>
        <taxon>Cephalotrichum</taxon>
    </lineage>
</organism>
<dbReference type="AlphaFoldDB" id="A0AAE8N8Z7"/>
<evidence type="ECO:0000313" key="2">
    <source>
        <dbReference type="Proteomes" id="UP001187682"/>
    </source>
</evidence>
<keyword evidence="2" id="KW-1185">Reference proteome</keyword>
<dbReference type="Proteomes" id="UP001187682">
    <property type="component" value="Unassembled WGS sequence"/>
</dbReference>
<sequence length="119" mass="13179">MPMAARLAGFALPGSTEAICYSVAGVGALAPFYLLVPGAEDRLAARTARWAPRWEKNISYFTPSVERGVQRVEPPVSRTVRRIEHRLPLEKAALGLDRRIKNGLERASRHQRHAAHVVS</sequence>
<proteinExistence type="predicted"/>
<accession>A0AAE8N8Z7</accession>
<name>A0AAE8N8Z7_9PEZI</name>